<dbReference type="InterPro" id="IPR038883">
    <property type="entry name" value="AN11006-like"/>
</dbReference>
<gene>
    <name evidence="2" type="ORF">EKO04_004200</name>
</gene>
<organism evidence="2 3">
    <name type="scientific">Ascochyta lentis</name>
    <dbReference type="NCBI Taxonomy" id="205686"/>
    <lineage>
        <taxon>Eukaryota</taxon>
        <taxon>Fungi</taxon>
        <taxon>Dikarya</taxon>
        <taxon>Ascomycota</taxon>
        <taxon>Pezizomycotina</taxon>
        <taxon>Dothideomycetes</taxon>
        <taxon>Pleosporomycetidae</taxon>
        <taxon>Pleosporales</taxon>
        <taxon>Pleosporineae</taxon>
        <taxon>Didymellaceae</taxon>
        <taxon>Ascochyta</taxon>
    </lineage>
</organism>
<protein>
    <recommendedName>
        <fullName evidence="1">2EXR domain-containing protein</fullName>
    </recommendedName>
</protein>
<proteinExistence type="predicted"/>
<comment type="caution">
    <text evidence="2">The sequence shown here is derived from an EMBL/GenBank/DDBJ whole genome shotgun (WGS) entry which is preliminary data.</text>
</comment>
<evidence type="ECO:0000313" key="2">
    <source>
        <dbReference type="EMBL" id="KAF9697902.1"/>
    </source>
</evidence>
<dbReference type="InterPro" id="IPR045518">
    <property type="entry name" value="2EXR"/>
</dbReference>
<name>A0A8H7J804_9PLEO</name>
<accession>A0A8H7J804</accession>
<reference evidence="2" key="2">
    <citation type="submission" date="2020-09" db="EMBL/GenBank/DDBJ databases">
        <title>Reference genome assembly for Australian Ascochyta lentis isolate Al4.</title>
        <authorList>
            <person name="Lee R.C."/>
            <person name="Farfan-Caceres L.M."/>
            <person name="Debler J.W."/>
            <person name="Williams A.H."/>
            <person name="Henares B.M."/>
        </authorList>
    </citation>
    <scope>NUCLEOTIDE SEQUENCE</scope>
    <source>
        <strain evidence="2">Al4</strain>
    </source>
</reference>
<dbReference type="Pfam" id="PF20150">
    <property type="entry name" value="2EXR"/>
    <property type="match status" value="1"/>
</dbReference>
<dbReference type="PANTHER" id="PTHR42085">
    <property type="entry name" value="F-BOX DOMAIN-CONTAINING PROTEIN"/>
    <property type="match status" value="1"/>
</dbReference>
<dbReference type="OrthoDB" id="3650679at2759"/>
<dbReference type="Proteomes" id="UP000651452">
    <property type="component" value="Unassembled WGS sequence"/>
</dbReference>
<feature type="domain" description="2EXR" evidence="1">
    <location>
        <begin position="14"/>
        <end position="82"/>
    </location>
</feature>
<keyword evidence="3" id="KW-1185">Reference proteome</keyword>
<dbReference type="EMBL" id="RZGK01000007">
    <property type="protein sequence ID" value="KAF9697902.1"/>
    <property type="molecule type" value="Genomic_DNA"/>
</dbReference>
<evidence type="ECO:0000313" key="3">
    <source>
        <dbReference type="Proteomes" id="UP000651452"/>
    </source>
</evidence>
<reference evidence="2" key="1">
    <citation type="submission" date="2018-12" db="EMBL/GenBank/DDBJ databases">
        <authorList>
            <person name="Syme R.A."/>
            <person name="Farfan-Caceres L."/>
            <person name="Lichtenzveig J."/>
        </authorList>
    </citation>
    <scope>NUCLEOTIDE SEQUENCE</scope>
    <source>
        <strain evidence="2">Al4</strain>
    </source>
</reference>
<sequence>MKLRPLPIKGKLFMFLDLPAELRNKIYEIICSGQPVKLSRRAHEVVRRRKSDQAHSYLQLAHINRQIRQEFLPVYYHNIVPHFDFNDTPEFVRNFLLPRTINSGVHIVTLDISRITQHNQRPINVYPLLKFCKADPSIELGFVRSPHVEKPPFRSSLRLSYQVDISVPDFRTQALLRDLTSHRKTLAHKMWAQYFDRCVKELWITPSNRPHVRVVVKTGATEWWMGCDQIEERDLLAWIAKTGFPYYSRPSLLKTRLGCWTVEVRGL</sequence>
<evidence type="ECO:0000259" key="1">
    <source>
        <dbReference type="Pfam" id="PF20150"/>
    </source>
</evidence>
<dbReference type="AlphaFoldDB" id="A0A8H7J804"/>
<dbReference type="PANTHER" id="PTHR42085:SF1">
    <property type="entry name" value="F-BOX DOMAIN-CONTAINING PROTEIN"/>
    <property type="match status" value="1"/>
</dbReference>